<evidence type="ECO:0000313" key="3">
    <source>
        <dbReference type="Proteomes" id="UP001218188"/>
    </source>
</evidence>
<gene>
    <name evidence="2" type="ORF">C8F04DRAFT_1283620</name>
</gene>
<protein>
    <submittedName>
        <fullName evidence="2">Uncharacterized protein</fullName>
    </submittedName>
</protein>
<feature type="region of interest" description="Disordered" evidence="1">
    <location>
        <begin position="155"/>
        <end position="178"/>
    </location>
</feature>
<feature type="compositionally biased region" description="Basic residues" evidence="1">
    <location>
        <begin position="165"/>
        <end position="178"/>
    </location>
</feature>
<accession>A0AAD6RX84</accession>
<feature type="compositionally biased region" description="Low complexity" evidence="1">
    <location>
        <begin position="115"/>
        <end position="125"/>
    </location>
</feature>
<feature type="compositionally biased region" description="Basic and acidic residues" evidence="1">
    <location>
        <begin position="104"/>
        <end position="114"/>
    </location>
</feature>
<comment type="caution">
    <text evidence="2">The sequence shown here is derived from an EMBL/GenBank/DDBJ whole genome shotgun (WGS) entry which is preliminary data.</text>
</comment>
<keyword evidence="3" id="KW-1185">Reference proteome</keyword>
<proteinExistence type="predicted"/>
<feature type="compositionally biased region" description="Pro residues" evidence="1">
    <location>
        <begin position="213"/>
        <end position="223"/>
    </location>
</feature>
<dbReference type="AlphaFoldDB" id="A0AAD6RX84"/>
<dbReference type="Proteomes" id="UP001218188">
    <property type="component" value="Unassembled WGS sequence"/>
</dbReference>
<feature type="region of interest" description="Disordered" evidence="1">
    <location>
        <begin position="81"/>
        <end position="141"/>
    </location>
</feature>
<evidence type="ECO:0000313" key="2">
    <source>
        <dbReference type="EMBL" id="KAJ7015955.1"/>
    </source>
</evidence>
<sequence length="276" mass="30642">MPMRALPPTYTRISPPTARVCVPDATAHRTAPHNDQPDTQRAESARCTTLMPTHALPRTMLHYDHPDPRLTLVPTTSAAHALPCPPYTAQNPPAARRMTRPRSHRDPRAPEHMRAPAPAAHFARPATHDTSTSKTPHRHPMPPIMRLRLTVAHTPATHRADPSPRARHTHTHGTPRRSRTIPLHTATISASLDARALPITKTSTSTSTIHTAPRPPPQYPRCPPLMRLHSTYARTPDARRLRPGKLTSSEVSVAHAERRVRRRFAPDGDEGTILCE</sequence>
<reference evidence="2" key="1">
    <citation type="submission" date="2023-03" db="EMBL/GenBank/DDBJ databases">
        <title>Massive genome expansion in bonnet fungi (Mycena s.s.) driven by repeated elements and novel gene families across ecological guilds.</title>
        <authorList>
            <consortium name="Lawrence Berkeley National Laboratory"/>
            <person name="Harder C.B."/>
            <person name="Miyauchi S."/>
            <person name="Viragh M."/>
            <person name="Kuo A."/>
            <person name="Thoen E."/>
            <person name="Andreopoulos B."/>
            <person name="Lu D."/>
            <person name="Skrede I."/>
            <person name="Drula E."/>
            <person name="Henrissat B."/>
            <person name="Morin E."/>
            <person name="Kohler A."/>
            <person name="Barry K."/>
            <person name="LaButti K."/>
            <person name="Morin E."/>
            <person name="Salamov A."/>
            <person name="Lipzen A."/>
            <person name="Mereny Z."/>
            <person name="Hegedus B."/>
            <person name="Baldrian P."/>
            <person name="Stursova M."/>
            <person name="Weitz H."/>
            <person name="Taylor A."/>
            <person name="Grigoriev I.V."/>
            <person name="Nagy L.G."/>
            <person name="Martin F."/>
            <person name="Kauserud H."/>
        </authorList>
    </citation>
    <scope>NUCLEOTIDE SEQUENCE</scope>
    <source>
        <strain evidence="2">CBHHK200</strain>
    </source>
</reference>
<name>A0AAD6RX84_9AGAR</name>
<organism evidence="2 3">
    <name type="scientific">Mycena alexandri</name>
    <dbReference type="NCBI Taxonomy" id="1745969"/>
    <lineage>
        <taxon>Eukaryota</taxon>
        <taxon>Fungi</taxon>
        <taxon>Dikarya</taxon>
        <taxon>Basidiomycota</taxon>
        <taxon>Agaricomycotina</taxon>
        <taxon>Agaricomycetes</taxon>
        <taxon>Agaricomycetidae</taxon>
        <taxon>Agaricales</taxon>
        <taxon>Marasmiineae</taxon>
        <taxon>Mycenaceae</taxon>
        <taxon>Mycena</taxon>
    </lineage>
</organism>
<dbReference type="EMBL" id="JARJCM010000690">
    <property type="protein sequence ID" value="KAJ7015955.1"/>
    <property type="molecule type" value="Genomic_DNA"/>
</dbReference>
<feature type="region of interest" description="Disordered" evidence="1">
    <location>
        <begin position="202"/>
        <end position="223"/>
    </location>
</feature>
<evidence type="ECO:0000256" key="1">
    <source>
        <dbReference type="SAM" id="MobiDB-lite"/>
    </source>
</evidence>